<keyword evidence="5" id="KW-1185">Reference proteome</keyword>
<evidence type="ECO:0000256" key="1">
    <source>
        <dbReference type="PROSITE-ProRule" id="PRU00266"/>
    </source>
</evidence>
<organism evidence="4 5">
    <name type="scientific">Coptis chinensis</name>
    <dbReference type="NCBI Taxonomy" id="261450"/>
    <lineage>
        <taxon>Eukaryota</taxon>
        <taxon>Viridiplantae</taxon>
        <taxon>Streptophyta</taxon>
        <taxon>Embryophyta</taxon>
        <taxon>Tracheophyta</taxon>
        <taxon>Spermatophyta</taxon>
        <taxon>Magnoliopsida</taxon>
        <taxon>Ranunculales</taxon>
        <taxon>Ranunculaceae</taxon>
        <taxon>Coptidoideae</taxon>
        <taxon>Coptis</taxon>
    </lineage>
</organism>
<keyword evidence="1" id="KW-0694">RNA-binding</keyword>
<evidence type="ECO:0000313" key="5">
    <source>
        <dbReference type="Proteomes" id="UP000631114"/>
    </source>
</evidence>
<protein>
    <recommendedName>
        <fullName evidence="3">DRBM domain-containing protein</fullName>
    </recommendedName>
</protein>
<dbReference type="OrthoDB" id="5274873at2759"/>
<dbReference type="EMBL" id="JADFTS010000008">
    <property type="protein sequence ID" value="KAF9592357.1"/>
    <property type="molecule type" value="Genomic_DNA"/>
</dbReference>
<dbReference type="Gene3D" id="3.30.160.20">
    <property type="match status" value="1"/>
</dbReference>
<proteinExistence type="predicted"/>
<evidence type="ECO:0000259" key="3">
    <source>
        <dbReference type="PROSITE" id="PS50137"/>
    </source>
</evidence>
<dbReference type="GO" id="GO:0003723">
    <property type="term" value="F:RNA binding"/>
    <property type="evidence" value="ECO:0007669"/>
    <property type="project" value="UniProtKB-UniRule"/>
</dbReference>
<name>A0A835LH69_9MAGN</name>
<dbReference type="AlphaFoldDB" id="A0A835LH69"/>
<dbReference type="SUPFAM" id="SSF54768">
    <property type="entry name" value="dsRNA-binding domain-like"/>
    <property type="match status" value="1"/>
</dbReference>
<dbReference type="InterPro" id="IPR014720">
    <property type="entry name" value="dsRBD_dom"/>
</dbReference>
<evidence type="ECO:0000256" key="2">
    <source>
        <dbReference type="SAM" id="MobiDB-lite"/>
    </source>
</evidence>
<comment type="caution">
    <text evidence="4">The sequence shown here is derived from an EMBL/GenBank/DDBJ whole genome shotgun (WGS) entry which is preliminary data.</text>
</comment>
<dbReference type="Proteomes" id="UP000631114">
    <property type="component" value="Unassembled WGS sequence"/>
</dbReference>
<accession>A0A835LH69</accession>
<gene>
    <name evidence="4" type="ORF">IFM89_014527</name>
</gene>
<feature type="region of interest" description="Disordered" evidence="2">
    <location>
        <begin position="61"/>
        <end position="120"/>
    </location>
</feature>
<feature type="compositionally biased region" description="Polar residues" evidence="2">
    <location>
        <begin position="107"/>
        <end position="119"/>
    </location>
</feature>
<reference evidence="4 5" key="1">
    <citation type="submission" date="2020-10" db="EMBL/GenBank/DDBJ databases">
        <title>The Coptis chinensis genome and diversification of protoberbering-type alkaloids.</title>
        <authorList>
            <person name="Wang B."/>
            <person name="Shu S."/>
            <person name="Song C."/>
            <person name="Liu Y."/>
        </authorList>
    </citation>
    <scope>NUCLEOTIDE SEQUENCE [LARGE SCALE GENOMIC DNA]</scope>
    <source>
        <strain evidence="4">HL-2020</strain>
        <tissue evidence="4">Leaf</tissue>
    </source>
</reference>
<evidence type="ECO:0000313" key="4">
    <source>
        <dbReference type="EMBL" id="KAF9592357.1"/>
    </source>
</evidence>
<dbReference type="CDD" id="cd00048">
    <property type="entry name" value="DSRM_SF"/>
    <property type="match status" value="1"/>
</dbReference>
<sequence>MFKTKLEELCHSKLFRADHNPKFKATVIVNGISFDSCKSSKEAQNEAAKFAFQHFTLPFQKPVSPSSSSLKGAGREQVMSPNASVECFQRPVSSPSSVSSSTEDRSQVTVQQDSGLSSQHRLEVSKGYHCVAVAVQ</sequence>
<dbReference type="PROSITE" id="PS50137">
    <property type="entry name" value="DS_RBD"/>
    <property type="match status" value="1"/>
</dbReference>
<feature type="compositionally biased region" description="Low complexity" evidence="2">
    <location>
        <begin position="91"/>
        <end position="101"/>
    </location>
</feature>
<feature type="domain" description="DRBM" evidence="3">
    <location>
        <begin position="1"/>
        <end position="57"/>
    </location>
</feature>